<dbReference type="EMBL" id="VIWX01000001">
    <property type="protein sequence ID" value="TWG09135.1"/>
    <property type="molecule type" value="Genomic_DNA"/>
</dbReference>
<evidence type="ECO:0000256" key="1">
    <source>
        <dbReference type="SAM" id="Phobius"/>
    </source>
</evidence>
<proteinExistence type="predicted"/>
<name>A0A561VBZ1_9PSEU</name>
<organism evidence="2 3">
    <name type="scientific">Saccharopolyspora dendranthemae</name>
    <dbReference type="NCBI Taxonomy" id="1181886"/>
    <lineage>
        <taxon>Bacteria</taxon>
        <taxon>Bacillati</taxon>
        <taxon>Actinomycetota</taxon>
        <taxon>Actinomycetes</taxon>
        <taxon>Pseudonocardiales</taxon>
        <taxon>Pseudonocardiaceae</taxon>
        <taxon>Saccharopolyspora</taxon>
    </lineage>
</organism>
<gene>
    <name evidence="2" type="ORF">FHU35_111767</name>
</gene>
<accession>A0A561VBZ1</accession>
<protein>
    <submittedName>
        <fullName evidence="2">Uncharacterized protein</fullName>
    </submittedName>
</protein>
<feature type="transmembrane region" description="Helical" evidence="1">
    <location>
        <begin position="60"/>
        <end position="79"/>
    </location>
</feature>
<reference evidence="2 3" key="1">
    <citation type="submission" date="2019-06" db="EMBL/GenBank/DDBJ databases">
        <title>Sequencing the genomes of 1000 actinobacteria strains.</title>
        <authorList>
            <person name="Klenk H.-P."/>
        </authorList>
    </citation>
    <scope>NUCLEOTIDE SEQUENCE [LARGE SCALE GENOMIC DNA]</scope>
    <source>
        <strain evidence="2 3">DSM 46699</strain>
    </source>
</reference>
<keyword evidence="1" id="KW-1133">Transmembrane helix</keyword>
<feature type="transmembrane region" description="Helical" evidence="1">
    <location>
        <begin position="99"/>
        <end position="132"/>
    </location>
</feature>
<dbReference type="AlphaFoldDB" id="A0A561VBZ1"/>
<keyword evidence="1" id="KW-0812">Transmembrane</keyword>
<sequence>MRDPVNAVHHLPVLFCAVLGKLTVKSWVSLPLLFLGSATGVAALIDLLLSQRALTLQSELSLSAPLLFGFAAGLAMFSANQVQWRFRWQRRSLRFTYPLAMVVCAIAVDALTLPTSAALIIGPVAAVLLAALLMRNNTNRDEADCLTS</sequence>
<evidence type="ECO:0000313" key="2">
    <source>
        <dbReference type="EMBL" id="TWG09135.1"/>
    </source>
</evidence>
<dbReference type="Proteomes" id="UP000316184">
    <property type="component" value="Unassembled WGS sequence"/>
</dbReference>
<feature type="transmembrane region" description="Helical" evidence="1">
    <location>
        <begin position="27"/>
        <end position="48"/>
    </location>
</feature>
<keyword evidence="1" id="KW-0472">Membrane</keyword>
<keyword evidence="3" id="KW-1185">Reference proteome</keyword>
<comment type="caution">
    <text evidence="2">The sequence shown here is derived from an EMBL/GenBank/DDBJ whole genome shotgun (WGS) entry which is preliminary data.</text>
</comment>
<evidence type="ECO:0000313" key="3">
    <source>
        <dbReference type="Proteomes" id="UP000316184"/>
    </source>
</evidence>